<comment type="caution">
    <text evidence="2">The sequence shown here is derived from an EMBL/GenBank/DDBJ whole genome shotgun (WGS) entry which is preliminary data.</text>
</comment>
<gene>
    <name evidence="2" type="ORF">BAE44_0012380</name>
</gene>
<proteinExistence type="predicted"/>
<feature type="compositionally biased region" description="Polar residues" evidence="1">
    <location>
        <begin position="28"/>
        <end position="37"/>
    </location>
</feature>
<dbReference type="EMBL" id="LWDX02034314">
    <property type="protein sequence ID" value="OEL26600.1"/>
    <property type="molecule type" value="Genomic_DNA"/>
</dbReference>
<accession>A0A1E5VN96</accession>
<sequence>MAPLLGDKSWGTPPLLGPTSLGTGPLQRLNTTLKWDH</sequence>
<dbReference type="Proteomes" id="UP000095767">
    <property type="component" value="Unassembled WGS sequence"/>
</dbReference>
<organism evidence="2 3">
    <name type="scientific">Dichanthelium oligosanthes</name>
    <dbReference type="NCBI Taxonomy" id="888268"/>
    <lineage>
        <taxon>Eukaryota</taxon>
        <taxon>Viridiplantae</taxon>
        <taxon>Streptophyta</taxon>
        <taxon>Embryophyta</taxon>
        <taxon>Tracheophyta</taxon>
        <taxon>Spermatophyta</taxon>
        <taxon>Magnoliopsida</taxon>
        <taxon>Liliopsida</taxon>
        <taxon>Poales</taxon>
        <taxon>Poaceae</taxon>
        <taxon>PACMAD clade</taxon>
        <taxon>Panicoideae</taxon>
        <taxon>Panicodae</taxon>
        <taxon>Paniceae</taxon>
        <taxon>Dichantheliinae</taxon>
        <taxon>Dichanthelium</taxon>
    </lineage>
</organism>
<feature type="non-terminal residue" evidence="2">
    <location>
        <position position="37"/>
    </location>
</feature>
<reference evidence="2 3" key="1">
    <citation type="submission" date="2016-09" db="EMBL/GenBank/DDBJ databases">
        <title>The draft genome of Dichanthelium oligosanthes: A C3 panicoid grass species.</title>
        <authorList>
            <person name="Studer A.J."/>
            <person name="Schnable J.C."/>
            <person name="Brutnell T.P."/>
        </authorList>
    </citation>
    <scope>NUCLEOTIDE SEQUENCE [LARGE SCALE GENOMIC DNA]</scope>
    <source>
        <strain evidence="3">cv. Kellogg 1175</strain>
        <tissue evidence="2">Leaf</tissue>
    </source>
</reference>
<evidence type="ECO:0000313" key="3">
    <source>
        <dbReference type="Proteomes" id="UP000095767"/>
    </source>
</evidence>
<feature type="compositionally biased region" description="Low complexity" evidence="1">
    <location>
        <begin position="11"/>
        <end position="26"/>
    </location>
</feature>
<dbReference type="AlphaFoldDB" id="A0A1E5VN96"/>
<name>A0A1E5VN96_9POAL</name>
<evidence type="ECO:0000313" key="2">
    <source>
        <dbReference type="EMBL" id="OEL26600.1"/>
    </source>
</evidence>
<protein>
    <submittedName>
        <fullName evidence="2">Uncharacterized protein</fullName>
    </submittedName>
</protein>
<keyword evidence="3" id="KW-1185">Reference proteome</keyword>
<evidence type="ECO:0000256" key="1">
    <source>
        <dbReference type="SAM" id="MobiDB-lite"/>
    </source>
</evidence>
<feature type="region of interest" description="Disordered" evidence="1">
    <location>
        <begin position="1"/>
        <end position="37"/>
    </location>
</feature>